<dbReference type="AlphaFoldDB" id="A0A4C1YTT8"/>
<dbReference type="EMBL" id="BGZK01001419">
    <property type="protein sequence ID" value="GBP79568.1"/>
    <property type="molecule type" value="Genomic_DNA"/>
</dbReference>
<proteinExistence type="predicted"/>
<name>A0A4C1YTT8_EUMVA</name>
<reference evidence="1 2" key="1">
    <citation type="journal article" date="2019" name="Commun. Biol.">
        <title>The bagworm genome reveals a unique fibroin gene that provides high tensile strength.</title>
        <authorList>
            <person name="Kono N."/>
            <person name="Nakamura H."/>
            <person name="Ohtoshi R."/>
            <person name="Tomita M."/>
            <person name="Numata K."/>
            <person name="Arakawa K."/>
        </authorList>
    </citation>
    <scope>NUCLEOTIDE SEQUENCE [LARGE SCALE GENOMIC DNA]</scope>
</reference>
<evidence type="ECO:0000313" key="1">
    <source>
        <dbReference type="EMBL" id="GBP79568.1"/>
    </source>
</evidence>
<comment type="caution">
    <text evidence="1">The sequence shown here is derived from an EMBL/GenBank/DDBJ whole genome shotgun (WGS) entry which is preliminary data.</text>
</comment>
<dbReference type="Proteomes" id="UP000299102">
    <property type="component" value="Unassembled WGS sequence"/>
</dbReference>
<keyword evidence="2" id="KW-1185">Reference proteome</keyword>
<sequence length="93" mass="10667">MLWHPETMDARACIDSPQFVVLTKNYRYKKRRDVLVYKTRERTSWVVEITVESIDLVEVAATRLLFDGGRTAGHCATTGRPRGQHRGDSITCE</sequence>
<gene>
    <name evidence="1" type="ORF">EVAR_52026_1</name>
</gene>
<organism evidence="1 2">
    <name type="scientific">Eumeta variegata</name>
    <name type="common">Bagworm moth</name>
    <name type="synonym">Eumeta japonica</name>
    <dbReference type="NCBI Taxonomy" id="151549"/>
    <lineage>
        <taxon>Eukaryota</taxon>
        <taxon>Metazoa</taxon>
        <taxon>Ecdysozoa</taxon>
        <taxon>Arthropoda</taxon>
        <taxon>Hexapoda</taxon>
        <taxon>Insecta</taxon>
        <taxon>Pterygota</taxon>
        <taxon>Neoptera</taxon>
        <taxon>Endopterygota</taxon>
        <taxon>Lepidoptera</taxon>
        <taxon>Glossata</taxon>
        <taxon>Ditrysia</taxon>
        <taxon>Tineoidea</taxon>
        <taxon>Psychidae</taxon>
        <taxon>Oiketicinae</taxon>
        <taxon>Eumeta</taxon>
    </lineage>
</organism>
<evidence type="ECO:0000313" key="2">
    <source>
        <dbReference type="Proteomes" id="UP000299102"/>
    </source>
</evidence>
<accession>A0A4C1YTT8</accession>
<protein>
    <submittedName>
        <fullName evidence="1">Uncharacterized protein</fullName>
    </submittedName>
</protein>